<dbReference type="OrthoDB" id="2273115at2"/>
<keyword evidence="3" id="KW-1185">Reference proteome</keyword>
<dbReference type="Pfam" id="PF00753">
    <property type="entry name" value="Lactamase_B"/>
    <property type="match status" value="1"/>
</dbReference>
<dbReference type="InterPro" id="IPR036866">
    <property type="entry name" value="RibonucZ/Hydroxyglut_hydro"/>
</dbReference>
<dbReference type="EMBL" id="VMNW02000019">
    <property type="protein sequence ID" value="KAA9160864.1"/>
    <property type="molecule type" value="Genomic_DNA"/>
</dbReference>
<dbReference type="PANTHER" id="PTHR42951">
    <property type="entry name" value="METALLO-BETA-LACTAMASE DOMAIN-CONTAINING"/>
    <property type="match status" value="1"/>
</dbReference>
<dbReference type="CDD" id="cd16282">
    <property type="entry name" value="metallo-hydrolase-like_MBL-fold"/>
    <property type="match status" value="1"/>
</dbReference>
<dbReference type="SUPFAM" id="SSF56281">
    <property type="entry name" value="Metallo-hydrolase/oxidoreductase"/>
    <property type="match status" value="1"/>
</dbReference>
<dbReference type="SMART" id="SM00849">
    <property type="entry name" value="Lactamase_B"/>
    <property type="match status" value="1"/>
</dbReference>
<reference evidence="2" key="1">
    <citation type="submission" date="2019-09" db="EMBL/GenBank/DDBJ databases">
        <authorList>
            <person name="Teo W.F.A."/>
            <person name="Duangmal K."/>
        </authorList>
    </citation>
    <scope>NUCLEOTIDE SEQUENCE [LARGE SCALE GENOMIC DNA]</scope>
    <source>
        <strain evidence="2">K81G1</strain>
    </source>
</reference>
<dbReference type="PANTHER" id="PTHR42951:SF4">
    <property type="entry name" value="ACYL-COENZYME A THIOESTERASE MBLAC2"/>
    <property type="match status" value="1"/>
</dbReference>
<sequence length="226" mass="24652">MRWTEVADGVLARRHEYLDLTLGLVVGAERCLVVDTGGDETQGAEFAAAIRSVTALPWLVVLTHAHFDHYFGTKAFLPCAVWAHERCAEAMRADAETDRRKWAARFREEHKPELAARLTEAELVAPTATLTEEVRLDLGGRTVTLLHPGRGHTDHDVAVHVPDAGVVFAGDLVEQGAPPSVGPDAHPAEWPRALDALLALRPGTIVPGHGEPVDPAFVRAQRDRIR</sequence>
<evidence type="ECO:0000259" key="1">
    <source>
        <dbReference type="SMART" id="SM00849"/>
    </source>
</evidence>
<feature type="domain" description="Metallo-beta-lactamase" evidence="1">
    <location>
        <begin position="19"/>
        <end position="209"/>
    </location>
</feature>
<evidence type="ECO:0000313" key="2">
    <source>
        <dbReference type="EMBL" id="KAA9160864.1"/>
    </source>
</evidence>
<comment type="caution">
    <text evidence="2">The sequence shown here is derived from an EMBL/GenBank/DDBJ whole genome shotgun (WGS) entry which is preliminary data.</text>
</comment>
<dbReference type="GO" id="GO:0016787">
    <property type="term" value="F:hydrolase activity"/>
    <property type="evidence" value="ECO:0007669"/>
    <property type="project" value="UniProtKB-KW"/>
</dbReference>
<proteinExistence type="predicted"/>
<name>A0A5N0V4Y5_9PSEU</name>
<dbReference type="RefSeq" id="WP_144750324.1">
    <property type="nucleotide sequence ID" value="NZ_VMNW02000019.1"/>
</dbReference>
<dbReference type="Proteomes" id="UP000319769">
    <property type="component" value="Unassembled WGS sequence"/>
</dbReference>
<organism evidence="2 3">
    <name type="scientific">Amycolatopsis acidicola</name>
    <dbReference type="NCBI Taxonomy" id="2596893"/>
    <lineage>
        <taxon>Bacteria</taxon>
        <taxon>Bacillati</taxon>
        <taxon>Actinomycetota</taxon>
        <taxon>Actinomycetes</taxon>
        <taxon>Pseudonocardiales</taxon>
        <taxon>Pseudonocardiaceae</taxon>
        <taxon>Amycolatopsis</taxon>
    </lineage>
</organism>
<accession>A0A5N0V4Y5</accession>
<evidence type="ECO:0000313" key="3">
    <source>
        <dbReference type="Proteomes" id="UP000319769"/>
    </source>
</evidence>
<gene>
    <name evidence="2" type="ORF">FPZ12_015715</name>
</gene>
<dbReference type="Gene3D" id="3.60.15.10">
    <property type="entry name" value="Ribonuclease Z/Hydroxyacylglutathione hydrolase-like"/>
    <property type="match status" value="1"/>
</dbReference>
<dbReference type="InterPro" id="IPR050855">
    <property type="entry name" value="NDM-1-like"/>
</dbReference>
<dbReference type="AlphaFoldDB" id="A0A5N0V4Y5"/>
<protein>
    <submittedName>
        <fullName evidence="2">MBL fold metallo-hydrolase</fullName>
    </submittedName>
</protein>
<dbReference type="InterPro" id="IPR001279">
    <property type="entry name" value="Metallo-B-lactamas"/>
</dbReference>